<dbReference type="GO" id="GO:0008270">
    <property type="term" value="F:zinc ion binding"/>
    <property type="evidence" value="ECO:0007669"/>
    <property type="project" value="InterPro"/>
</dbReference>
<dbReference type="EMBL" id="SKBQ01000004">
    <property type="protein sequence ID" value="TPX11308.1"/>
    <property type="molecule type" value="Genomic_DNA"/>
</dbReference>
<evidence type="ECO:0000256" key="2">
    <source>
        <dbReference type="ARBA" id="ARBA00022723"/>
    </source>
</evidence>
<keyword evidence="4" id="KW-0238">DNA-binding</keyword>
<evidence type="ECO:0000256" key="7">
    <source>
        <dbReference type="SAM" id="MobiDB-lite"/>
    </source>
</evidence>
<dbReference type="PROSITE" id="PS50048">
    <property type="entry name" value="ZN2_CY6_FUNGAL_2"/>
    <property type="match status" value="1"/>
</dbReference>
<dbReference type="Pfam" id="PF04082">
    <property type="entry name" value="Fungal_trans"/>
    <property type="match status" value="1"/>
</dbReference>
<dbReference type="RefSeq" id="XP_030993019.1">
    <property type="nucleotide sequence ID" value="XM_031134016.1"/>
</dbReference>
<dbReference type="GO" id="GO:0043565">
    <property type="term" value="F:sequence-specific DNA binding"/>
    <property type="evidence" value="ECO:0007669"/>
    <property type="project" value="TreeGrafter"/>
</dbReference>
<evidence type="ECO:0000256" key="5">
    <source>
        <dbReference type="ARBA" id="ARBA00023163"/>
    </source>
</evidence>
<dbReference type="InterPro" id="IPR001138">
    <property type="entry name" value="Zn2Cys6_DnaBD"/>
</dbReference>
<dbReference type="GO" id="GO:0005634">
    <property type="term" value="C:nucleus"/>
    <property type="evidence" value="ECO:0007669"/>
    <property type="project" value="UniProtKB-SubCell"/>
</dbReference>
<dbReference type="SMART" id="SM00066">
    <property type="entry name" value="GAL4"/>
    <property type="match status" value="1"/>
</dbReference>
<keyword evidence="2" id="KW-0479">Metal-binding</keyword>
<evidence type="ECO:0000256" key="1">
    <source>
        <dbReference type="ARBA" id="ARBA00004123"/>
    </source>
</evidence>
<dbReference type="PANTHER" id="PTHR47540">
    <property type="entry name" value="THIAMINE REPRESSIBLE GENES REGULATORY PROTEIN THI5"/>
    <property type="match status" value="1"/>
</dbReference>
<dbReference type="CDD" id="cd12148">
    <property type="entry name" value="fungal_TF_MHR"/>
    <property type="match status" value="1"/>
</dbReference>
<dbReference type="PROSITE" id="PS00463">
    <property type="entry name" value="ZN2_CY6_FUNGAL_1"/>
    <property type="match status" value="1"/>
</dbReference>
<evidence type="ECO:0000256" key="3">
    <source>
        <dbReference type="ARBA" id="ARBA00023015"/>
    </source>
</evidence>
<dbReference type="InterPro" id="IPR007219">
    <property type="entry name" value="XnlR_reg_dom"/>
</dbReference>
<dbReference type="FunCoup" id="A0A507B322">
    <property type="interactions" value="485"/>
</dbReference>
<dbReference type="GO" id="GO:0006351">
    <property type="term" value="P:DNA-templated transcription"/>
    <property type="evidence" value="ECO:0007669"/>
    <property type="project" value="InterPro"/>
</dbReference>
<dbReference type="InParanoid" id="A0A507B322"/>
<feature type="region of interest" description="Disordered" evidence="7">
    <location>
        <begin position="608"/>
        <end position="632"/>
    </location>
</feature>
<dbReference type="InterPro" id="IPR051711">
    <property type="entry name" value="Stress_Response_Reg"/>
</dbReference>
<dbReference type="CDD" id="cd00067">
    <property type="entry name" value="GAL4"/>
    <property type="match status" value="1"/>
</dbReference>
<proteinExistence type="predicted"/>
<evidence type="ECO:0000259" key="8">
    <source>
        <dbReference type="PROSITE" id="PS50048"/>
    </source>
</evidence>
<dbReference type="SMART" id="SM00906">
    <property type="entry name" value="Fungal_trans"/>
    <property type="match status" value="1"/>
</dbReference>
<dbReference type="InterPro" id="IPR036864">
    <property type="entry name" value="Zn2-C6_fun-type_DNA-bd_sf"/>
</dbReference>
<gene>
    <name evidence="9" type="ORF">E0L32_001126</name>
</gene>
<organism evidence="9 10">
    <name type="scientific">Thyridium curvatum</name>
    <dbReference type="NCBI Taxonomy" id="1093900"/>
    <lineage>
        <taxon>Eukaryota</taxon>
        <taxon>Fungi</taxon>
        <taxon>Dikarya</taxon>
        <taxon>Ascomycota</taxon>
        <taxon>Pezizomycotina</taxon>
        <taxon>Sordariomycetes</taxon>
        <taxon>Sordariomycetidae</taxon>
        <taxon>Thyridiales</taxon>
        <taxon>Thyridiaceae</taxon>
        <taxon>Thyridium</taxon>
    </lineage>
</organism>
<dbReference type="GO" id="GO:0045944">
    <property type="term" value="P:positive regulation of transcription by RNA polymerase II"/>
    <property type="evidence" value="ECO:0007669"/>
    <property type="project" value="TreeGrafter"/>
</dbReference>
<sequence length="708" mass="78682">MADSNTPESLVASEPIRKRKRRSGIACRRCHRLKIKCSGGVPCQRCQNAKETSLCEYPSREARVTISASYLDQLRSGRGDLERGETVRDVAHVNSAEVSMAPESRAPSQAPHIDADIRNPIHEPGRIFQLDQASQQQFVGESTCLAFGDRILRCLNPHSATPTPLHLDQQYVQSPVFARQQHDVTGCKLPERIRANLLVRVALRFIGQDYHFFLHHDFLQQLERAYDSRETPQYDSVWACKFFAVLALGEMYSTSIPAVKSDRHCSVPGTDYFLTAVGLLQDLFEEPSVAQIEVLLLFCFYSNALGRVKSAHMYSGMAVRHATCLGLHRSTSASTCLSPIEREHRIRLWWTVYVFDRSTCSKLGQPLTIQDSDIDVEMPSSDGIAVNDPSKLGDPDILIAHISLSQITGLIMSDIYKPPSKSSSGKFVQHVRAILQKLRTWDAHLPVGLRWKPEGGVRRSVASLQLHFNQCIILTTRPILLYVLKVKNPFNPADASTRPISDTTRSLADSCISAARTSNSILSQLFVDNSLATCGYFDAHHLFASTLVLIISAITSPNSGDSDAVQTAFQLLMVMRDNGNIAAGQYFSRLVQIQWSVSRLYSRTTPAIETSAPSNEEPAAMGTHLTPSNPPPPGTLGLDNYDWSNFFMPNSFYPSYDGEEPETMTADPLDNPLLQAFLDHTDASREDNPSLSIEEMGYVLQQFQTSSS</sequence>
<name>A0A507B322_9PEZI</name>
<comment type="subcellular location">
    <subcellularLocation>
        <location evidence="1">Nucleus</location>
    </subcellularLocation>
</comment>
<dbReference type="OrthoDB" id="3266505at2759"/>
<keyword evidence="3" id="KW-0805">Transcription regulation</keyword>
<protein>
    <recommendedName>
        <fullName evidence="8">Zn(2)-C6 fungal-type domain-containing protein</fullName>
    </recommendedName>
</protein>
<comment type="caution">
    <text evidence="9">The sequence shown here is derived from an EMBL/GenBank/DDBJ whole genome shotgun (WGS) entry which is preliminary data.</text>
</comment>
<dbReference type="Gene3D" id="4.10.240.10">
    <property type="entry name" value="Zn(2)-C6 fungal-type DNA-binding domain"/>
    <property type="match status" value="1"/>
</dbReference>
<keyword evidence="10" id="KW-1185">Reference proteome</keyword>
<dbReference type="GeneID" id="41968573"/>
<dbReference type="Pfam" id="PF00172">
    <property type="entry name" value="Zn_clus"/>
    <property type="match status" value="1"/>
</dbReference>
<evidence type="ECO:0000256" key="4">
    <source>
        <dbReference type="ARBA" id="ARBA00023125"/>
    </source>
</evidence>
<dbReference type="PANTHER" id="PTHR47540:SF6">
    <property type="entry name" value="ZN(II)2CYS6 TRANSCRIPTION FACTOR (EUROFUNG)"/>
    <property type="match status" value="1"/>
</dbReference>
<reference evidence="9 10" key="1">
    <citation type="submission" date="2019-06" db="EMBL/GenBank/DDBJ databases">
        <title>Draft genome sequence of the filamentous fungus Phialemoniopsis curvata isolated from diesel fuel.</title>
        <authorList>
            <person name="Varaljay V.A."/>
            <person name="Lyon W.J."/>
            <person name="Crouch A.L."/>
            <person name="Drake C.E."/>
            <person name="Hollomon J.M."/>
            <person name="Nadeau L.J."/>
            <person name="Nunn H.S."/>
            <person name="Stevenson B.S."/>
            <person name="Bojanowski C.L."/>
            <person name="Crookes-Goodson W.J."/>
        </authorList>
    </citation>
    <scope>NUCLEOTIDE SEQUENCE [LARGE SCALE GENOMIC DNA]</scope>
    <source>
        <strain evidence="9 10">D216</strain>
    </source>
</reference>
<evidence type="ECO:0000256" key="6">
    <source>
        <dbReference type="ARBA" id="ARBA00023242"/>
    </source>
</evidence>
<keyword evidence="5" id="KW-0804">Transcription</keyword>
<keyword evidence="6" id="KW-0539">Nucleus</keyword>
<dbReference type="AlphaFoldDB" id="A0A507B322"/>
<feature type="domain" description="Zn(2)-C6 fungal-type" evidence="8">
    <location>
        <begin position="26"/>
        <end position="57"/>
    </location>
</feature>
<accession>A0A507B322</accession>
<dbReference type="STRING" id="1093900.A0A507B322"/>
<dbReference type="Proteomes" id="UP000319257">
    <property type="component" value="Unassembled WGS sequence"/>
</dbReference>
<dbReference type="GO" id="GO:0000981">
    <property type="term" value="F:DNA-binding transcription factor activity, RNA polymerase II-specific"/>
    <property type="evidence" value="ECO:0007669"/>
    <property type="project" value="InterPro"/>
</dbReference>
<evidence type="ECO:0000313" key="9">
    <source>
        <dbReference type="EMBL" id="TPX11308.1"/>
    </source>
</evidence>
<dbReference type="SUPFAM" id="SSF57701">
    <property type="entry name" value="Zn2/Cys6 DNA-binding domain"/>
    <property type="match status" value="1"/>
</dbReference>
<evidence type="ECO:0000313" key="10">
    <source>
        <dbReference type="Proteomes" id="UP000319257"/>
    </source>
</evidence>